<dbReference type="EMBL" id="JACGCM010002894">
    <property type="protein sequence ID" value="KAF6133911.1"/>
    <property type="molecule type" value="Genomic_DNA"/>
</dbReference>
<name>A0A7J7KU77_9MAGN</name>
<reference evidence="1 2" key="1">
    <citation type="journal article" date="2020" name="IScience">
        <title>Genome Sequencing of the Endangered Kingdonia uniflora (Circaeasteraceae, Ranunculales) Reveals Potential Mechanisms of Evolutionary Specialization.</title>
        <authorList>
            <person name="Sun Y."/>
            <person name="Deng T."/>
            <person name="Zhang A."/>
            <person name="Moore M.J."/>
            <person name="Landis J.B."/>
            <person name="Lin N."/>
            <person name="Zhang H."/>
            <person name="Zhang X."/>
            <person name="Huang J."/>
            <person name="Zhang X."/>
            <person name="Sun H."/>
            <person name="Wang H."/>
        </authorList>
    </citation>
    <scope>NUCLEOTIDE SEQUENCE [LARGE SCALE GENOMIC DNA]</scope>
    <source>
        <strain evidence="1">TB1705</strain>
        <tissue evidence="1">Leaf</tissue>
    </source>
</reference>
<proteinExistence type="predicted"/>
<dbReference type="AlphaFoldDB" id="A0A7J7KU77"/>
<evidence type="ECO:0000313" key="2">
    <source>
        <dbReference type="Proteomes" id="UP000541444"/>
    </source>
</evidence>
<organism evidence="1 2">
    <name type="scientific">Kingdonia uniflora</name>
    <dbReference type="NCBI Taxonomy" id="39325"/>
    <lineage>
        <taxon>Eukaryota</taxon>
        <taxon>Viridiplantae</taxon>
        <taxon>Streptophyta</taxon>
        <taxon>Embryophyta</taxon>
        <taxon>Tracheophyta</taxon>
        <taxon>Spermatophyta</taxon>
        <taxon>Magnoliopsida</taxon>
        <taxon>Ranunculales</taxon>
        <taxon>Circaeasteraceae</taxon>
        <taxon>Kingdonia</taxon>
    </lineage>
</organism>
<comment type="caution">
    <text evidence="1">The sequence shown here is derived from an EMBL/GenBank/DDBJ whole genome shotgun (WGS) entry which is preliminary data.</text>
</comment>
<sequence length="98" mass="11418">LTLRSIPLPHIIFLYSFRFFEVGGYKLEIADCRSFSGVMVVPLLTWSEFEGLFYIVVFGFRSLLQGFEFKGLNIRESENKMVCMIKIQFMNLGDSKFL</sequence>
<protein>
    <submittedName>
        <fullName evidence="1">Uncharacterized protein</fullName>
    </submittedName>
</protein>
<accession>A0A7J7KU77</accession>
<evidence type="ECO:0000313" key="1">
    <source>
        <dbReference type="EMBL" id="KAF6133911.1"/>
    </source>
</evidence>
<feature type="non-terminal residue" evidence="1">
    <location>
        <position position="1"/>
    </location>
</feature>
<keyword evidence="2" id="KW-1185">Reference proteome</keyword>
<dbReference type="Proteomes" id="UP000541444">
    <property type="component" value="Unassembled WGS sequence"/>
</dbReference>
<gene>
    <name evidence="1" type="ORF">GIB67_040675</name>
</gene>